<evidence type="ECO:0000313" key="1">
    <source>
        <dbReference type="EMBL" id="CAG8642672.1"/>
    </source>
</evidence>
<evidence type="ECO:0000313" key="2">
    <source>
        <dbReference type="Proteomes" id="UP000789525"/>
    </source>
</evidence>
<gene>
    <name evidence="1" type="ORF">ACOLOM_LOCUS7993</name>
</gene>
<name>A0ACA9N9N9_9GLOM</name>
<keyword evidence="2" id="KW-1185">Reference proteome</keyword>
<organism evidence="1 2">
    <name type="scientific">Acaulospora colombiana</name>
    <dbReference type="NCBI Taxonomy" id="27376"/>
    <lineage>
        <taxon>Eukaryota</taxon>
        <taxon>Fungi</taxon>
        <taxon>Fungi incertae sedis</taxon>
        <taxon>Mucoromycota</taxon>
        <taxon>Glomeromycotina</taxon>
        <taxon>Glomeromycetes</taxon>
        <taxon>Diversisporales</taxon>
        <taxon>Acaulosporaceae</taxon>
        <taxon>Acaulospora</taxon>
    </lineage>
</organism>
<sequence>LDDGPLVWIDCEMTGLDYKKDVLLEIAVVITNGDLKRVHEGISHVIQTPEERLGKCVSPLHTGLTKECIESTKTHEWVEADVLSYIQRWVPEMRTGVLAGSSVHADRRVGIEAALVSQIGATTRGLLPGRGPAPVGKLNSFNGIEPMYFAKPSHLRPASRRAKEASNTRPCRIVSSPEKRNILAVLMDKRLQNCKVIYASQKHERSLTKYAGSAYQSPFAGQSVTNVTGLVTANSSSGFWLSSVSAGDNNSDNAVYVYSTSKTILAQVAPGDIVTLNAKVAEYRSNKDYIYLTELTSPTNITKLSSGNTVTPIVIGSSGLHPPTQQFSSLDVGGVLAVPNNASLVSVANPTRKPDQYGLDFWESLSGKLVKITSPTAVSYPNSYKDFWVRGDWPVTGLNGRGGDDGLPDLNPETVSIGSPLDGTKNPDVWMGSTVSDIVGVATYAFGFYQILPLTAPTVIAHNTTLQGPTTLTVPADDANCTLTFGDYNVENMTFNSTHLPTVATHISDYLKNPDLVFLQEVQDDTGPTDDGVVSSNKTLDTLVSAITAHGGANYSYTYIAPVNDQDGGEPGGNIRPAFLYRSERLKLVNPNYGGSTDKTEAVNQNGEVGLTFNPGRIDPANTAWNATRKPLVALFESVTSGEKLFAINVHMSSKGGSSSIHGDARPPVNGFSSSFQDFVGSILAINSNASIIASGDFNEYGQTNAVYDSLHAHLKDIDEAAGIPPVERYTYVFDMNSQQLDHAFISAKLQPGAEVEHLHINNWVKYSDRTSDHDPSVARVKLCKASTGTRCSTKTYGTWCAKELPTFNKFGNCL</sequence>
<accession>A0ACA9N9N9</accession>
<comment type="caution">
    <text evidence="1">The sequence shown here is derived from an EMBL/GenBank/DDBJ whole genome shotgun (WGS) entry which is preliminary data.</text>
</comment>
<feature type="non-terminal residue" evidence="1">
    <location>
        <position position="1"/>
    </location>
</feature>
<dbReference type="EMBL" id="CAJVPT010019631">
    <property type="protein sequence ID" value="CAG8642672.1"/>
    <property type="molecule type" value="Genomic_DNA"/>
</dbReference>
<reference evidence="1" key="1">
    <citation type="submission" date="2021-06" db="EMBL/GenBank/DDBJ databases">
        <authorList>
            <person name="Kallberg Y."/>
            <person name="Tangrot J."/>
            <person name="Rosling A."/>
        </authorList>
    </citation>
    <scope>NUCLEOTIDE SEQUENCE</scope>
    <source>
        <strain evidence="1">CL356</strain>
    </source>
</reference>
<proteinExistence type="predicted"/>
<dbReference type="Proteomes" id="UP000789525">
    <property type="component" value="Unassembled WGS sequence"/>
</dbReference>
<protein>
    <submittedName>
        <fullName evidence="1">15145_t:CDS:1</fullName>
    </submittedName>
</protein>